<feature type="signal peptide" evidence="1">
    <location>
        <begin position="1"/>
        <end position="20"/>
    </location>
</feature>
<dbReference type="InterPro" id="IPR046235">
    <property type="entry name" value="DUF6268"/>
</dbReference>
<protein>
    <recommendedName>
        <fullName evidence="2">DUF6268 domain-containing protein</fullName>
    </recommendedName>
</protein>
<proteinExistence type="predicted"/>
<evidence type="ECO:0000313" key="4">
    <source>
        <dbReference type="Proteomes" id="UP000184287"/>
    </source>
</evidence>
<evidence type="ECO:0000313" key="3">
    <source>
        <dbReference type="EMBL" id="SHF24214.1"/>
    </source>
</evidence>
<sequence>MKTIALVLFALALIPTKLFAQDREGTPLLQATSPSSVPGLGSFEANYSSSPFKLNGTKINIEQIGGTFTVPVMNRLKDGRLDFLLIGASYNGLFLSGVDSRFGGVNFHAISIPVTFQKAISEKYAIVASFVPSLSSDLKDVSGDDMTYSGALMLKINHSKRFNYSLGAAFARQFFGTVLVPVVAVDWKVNDKLSFSGILPVSGKIKYQLSEKSAFGALADFAIGGGSYRLSKKMNADYLQIQQIKTALFYEYALSKKFSVELNAGYNFKQQLDRYSKDQKVNWIPFNDPKKREPLAEMKSAGFVAQTGIKYRF</sequence>
<accession>A0A1M5A1W4</accession>
<dbReference type="STRING" id="288992.SAMN04488522_102550"/>
<organism evidence="3 4">
    <name type="scientific">Pedobacter caeni</name>
    <dbReference type="NCBI Taxonomy" id="288992"/>
    <lineage>
        <taxon>Bacteria</taxon>
        <taxon>Pseudomonadati</taxon>
        <taxon>Bacteroidota</taxon>
        <taxon>Sphingobacteriia</taxon>
        <taxon>Sphingobacteriales</taxon>
        <taxon>Sphingobacteriaceae</taxon>
        <taxon>Pedobacter</taxon>
    </lineage>
</organism>
<reference evidence="4" key="1">
    <citation type="submission" date="2016-11" db="EMBL/GenBank/DDBJ databases">
        <authorList>
            <person name="Varghese N."/>
            <person name="Submissions S."/>
        </authorList>
    </citation>
    <scope>NUCLEOTIDE SEQUENCE [LARGE SCALE GENOMIC DNA]</scope>
    <source>
        <strain evidence="4">DSM 16990</strain>
    </source>
</reference>
<keyword evidence="1" id="KW-0732">Signal</keyword>
<dbReference type="EMBL" id="FQUQ01000002">
    <property type="protein sequence ID" value="SHF24214.1"/>
    <property type="molecule type" value="Genomic_DNA"/>
</dbReference>
<evidence type="ECO:0000256" key="1">
    <source>
        <dbReference type="SAM" id="SignalP"/>
    </source>
</evidence>
<name>A0A1M5A1W4_9SPHI</name>
<dbReference type="Pfam" id="PF19783">
    <property type="entry name" value="DUF6268"/>
    <property type="match status" value="1"/>
</dbReference>
<dbReference type="OrthoDB" id="635817at2"/>
<feature type="domain" description="DUF6268" evidence="2">
    <location>
        <begin position="83"/>
        <end position="300"/>
    </location>
</feature>
<gene>
    <name evidence="3" type="ORF">SAMN04488522_102550</name>
</gene>
<feature type="chain" id="PRO_5012228880" description="DUF6268 domain-containing protein" evidence="1">
    <location>
        <begin position="21"/>
        <end position="313"/>
    </location>
</feature>
<dbReference type="AlphaFoldDB" id="A0A1M5A1W4"/>
<evidence type="ECO:0000259" key="2">
    <source>
        <dbReference type="Pfam" id="PF19783"/>
    </source>
</evidence>
<dbReference type="RefSeq" id="WP_143166757.1">
    <property type="nucleotide sequence ID" value="NZ_FQUQ01000002.1"/>
</dbReference>
<keyword evidence="4" id="KW-1185">Reference proteome</keyword>
<dbReference type="Proteomes" id="UP000184287">
    <property type="component" value="Unassembled WGS sequence"/>
</dbReference>